<organism evidence="1 2">
    <name type="scientific">Characodon lateralis</name>
    <dbReference type="NCBI Taxonomy" id="208331"/>
    <lineage>
        <taxon>Eukaryota</taxon>
        <taxon>Metazoa</taxon>
        <taxon>Chordata</taxon>
        <taxon>Craniata</taxon>
        <taxon>Vertebrata</taxon>
        <taxon>Euteleostomi</taxon>
        <taxon>Actinopterygii</taxon>
        <taxon>Neopterygii</taxon>
        <taxon>Teleostei</taxon>
        <taxon>Neoteleostei</taxon>
        <taxon>Acanthomorphata</taxon>
        <taxon>Ovalentaria</taxon>
        <taxon>Atherinomorphae</taxon>
        <taxon>Cyprinodontiformes</taxon>
        <taxon>Goodeidae</taxon>
        <taxon>Characodon</taxon>
    </lineage>
</organism>
<keyword evidence="2" id="KW-1185">Reference proteome</keyword>
<gene>
    <name evidence="1" type="ORF">CHARACLAT_031387</name>
</gene>
<evidence type="ECO:0000313" key="2">
    <source>
        <dbReference type="Proteomes" id="UP001352852"/>
    </source>
</evidence>
<dbReference type="Proteomes" id="UP001352852">
    <property type="component" value="Unassembled WGS sequence"/>
</dbReference>
<sequence length="100" mass="11600">MSKLQEAQLSIYDYPKLCYHFPNSLHECTRCSHLNQHLTLQVTTENKAVLKQVGGKTGIQDAELWSSTCRVLTYNTCCCFDLKMRVLFLPERTYFSLPLH</sequence>
<name>A0ABU7EYE3_9TELE</name>
<protein>
    <submittedName>
        <fullName evidence="1">Uncharacterized protein</fullName>
    </submittedName>
</protein>
<accession>A0ABU7EYE3</accession>
<reference evidence="1 2" key="1">
    <citation type="submission" date="2021-06" db="EMBL/GenBank/DDBJ databases">
        <authorList>
            <person name="Palmer J.M."/>
        </authorList>
    </citation>
    <scope>NUCLEOTIDE SEQUENCE [LARGE SCALE GENOMIC DNA]</scope>
    <source>
        <strain evidence="1 2">CL_MEX2019</strain>
        <tissue evidence="1">Muscle</tissue>
    </source>
</reference>
<comment type="caution">
    <text evidence="1">The sequence shown here is derived from an EMBL/GenBank/DDBJ whole genome shotgun (WGS) entry which is preliminary data.</text>
</comment>
<proteinExistence type="predicted"/>
<dbReference type="EMBL" id="JAHUTJ010070627">
    <property type="protein sequence ID" value="MED6292217.1"/>
    <property type="molecule type" value="Genomic_DNA"/>
</dbReference>
<evidence type="ECO:0000313" key="1">
    <source>
        <dbReference type="EMBL" id="MED6292217.1"/>
    </source>
</evidence>